<evidence type="ECO:0000256" key="8">
    <source>
        <dbReference type="PIRSR" id="PIRSR001589-1"/>
    </source>
</evidence>
<evidence type="ECO:0000256" key="1">
    <source>
        <dbReference type="ARBA" id="ARBA00005187"/>
    </source>
</evidence>
<dbReference type="PROSITE" id="PS51278">
    <property type="entry name" value="GATASE_TYPE_2"/>
    <property type="match status" value="1"/>
</dbReference>
<feature type="binding site" evidence="9">
    <location>
        <position position="292"/>
    </location>
    <ligand>
        <name>ATP</name>
        <dbReference type="ChEBI" id="CHEBI:30616"/>
    </ligand>
</feature>
<dbReference type="GO" id="GO:0006529">
    <property type="term" value="P:asparagine biosynthetic process"/>
    <property type="evidence" value="ECO:0007669"/>
    <property type="project" value="UniProtKB-KW"/>
</dbReference>
<dbReference type="eggNOG" id="COG0367">
    <property type="taxonomic scope" value="Bacteria"/>
</dbReference>
<evidence type="ECO:0000256" key="5">
    <source>
        <dbReference type="ARBA" id="ARBA00022840"/>
    </source>
</evidence>
<dbReference type="InterPro" id="IPR014729">
    <property type="entry name" value="Rossmann-like_a/b/a_fold"/>
</dbReference>
<evidence type="ECO:0000256" key="10">
    <source>
        <dbReference type="PIRSR" id="PIRSR001589-3"/>
    </source>
</evidence>
<dbReference type="STRING" id="946483.Cenrod_0506"/>
<dbReference type="CDD" id="cd00712">
    <property type="entry name" value="AsnB"/>
    <property type="match status" value="1"/>
</dbReference>
<name>U5N5R7_9BURK</name>
<dbReference type="InterPro" id="IPR001962">
    <property type="entry name" value="Asn_synthase"/>
</dbReference>
<dbReference type="GO" id="GO:0005524">
    <property type="term" value="F:ATP binding"/>
    <property type="evidence" value="ECO:0007669"/>
    <property type="project" value="UniProtKB-KW"/>
</dbReference>
<dbReference type="PATRIC" id="fig|946483.4.peg.508"/>
<dbReference type="PANTHER" id="PTHR43284:SF1">
    <property type="entry name" value="ASPARAGINE SYNTHETASE"/>
    <property type="match status" value="1"/>
</dbReference>
<feature type="site" description="Important for beta-aspartyl-AMP intermediate formation" evidence="10">
    <location>
        <position position="367"/>
    </location>
</feature>
<proteinExistence type="inferred from homology"/>
<dbReference type="InterPro" id="IPR006426">
    <property type="entry name" value="Asn_synth_AEB"/>
</dbReference>
<feature type="domain" description="Glutamine amidotransferase type-2" evidence="11">
    <location>
        <begin position="2"/>
        <end position="187"/>
    </location>
</feature>
<dbReference type="PANTHER" id="PTHR43284">
    <property type="entry name" value="ASPARAGINE SYNTHETASE (GLUTAMINE-HYDROLYZING)"/>
    <property type="match status" value="1"/>
</dbReference>
<keyword evidence="5 9" id="KW-0067">ATP-binding</keyword>
<evidence type="ECO:0000256" key="2">
    <source>
        <dbReference type="ARBA" id="ARBA00005752"/>
    </source>
</evidence>
<keyword evidence="8" id="KW-0028">Amino-acid biosynthesis</keyword>
<dbReference type="InterPro" id="IPR029055">
    <property type="entry name" value="Ntn_hydrolases_N"/>
</dbReference>
<evidence type="ECO:0000256" key="3">
    <source>
        <dbReference type="ARBA" id="ARBA00012737"/>
    </source>
</evidence>
<dbReference type="Pfam" id="PF13522">
    <property type="entry name" value="GATase_6"/>
    <property type="match status" value="1"/>
</dbReference>
<dbReference type="Proteomes" id="UP000017184">
    <property type="component" value="Chromosome"/>
</dbReference>
<dbReference type="Pfam" id="PF00733">
    <property type="entry name" value="Asn_synthase"/>
    <property type="match status" value="1"/>
</dbReference>
<reference evidence="12 13" key="1">
    <citation type="journal article" date="2013" name="Genome Biol.">
        <title>Genomic analysis reveals key aspects of prokaryotic symbiosis in the phototrophic consortium "Chlorochromatium aggregatum".</title>
        <authorList>
            <person name="Liu Z."/>
            <person name="Muller J."/>
            <person name="Li T."/>
            <person name="Alvey R.M."/>
            <person name="Vogl K."/>
            <person name="Frigaard N.U."/>
            <person name="Rockwell N.C."/>
            <person name="Boyd E.S."/>
            <person name="Tomsho L.P."/>
            <person name="Schuster S.C."/>
            <person name="Henke P."/>
            <person name="Rohde M."/>
            <person name="Overmann J."/>
            <person name="Bryant D.A."/>
        </authorList>
    </citation>
    <scope>NUCLEOTIDE SEQUENCE [LARGE SCALE GENOMIC DNA]</scope>
    <source>
        <strain evidence="12">CR</strain>
    </source>
</reference>
<evidence type="ECO:0000256" key="9">
    <source>
        <dbReference type="PIRSR" id="PIRSR001589-2"/>
    </source>
</evidence>
<gene>
    <name evidence="12" type="primary">asnB-2</name>
    <name evidence="12" type="ORF">Cenrod_0506</name>
</gene>
<dbReference type="HOGENOM" id="CLU_014658_3_1_4"/>
<dbReference type="InterPro" id="IPR051786">
    <property type="entry name" value="ASN_synthetase/amidase"/>
</dbReference>
<dbReference type="OrthoDB" id="9763290at2"/>
<dbReference type="InterPro" id="IPR033738">
    <property type="entry name" value="AsnB_N"/>
</dbReference>
<evidence type="ECO:0000313" key="12">
    <source>
        <dbReference type="EMBL" id="AGX86620.1"/>
    </source>
</evidence>
<dbReference type="SUPFAM" id="SSF56235">
    <property type="entry name" value="N-terminal nucleophile aminohydrolases (Ntn hydrolases)"/>
    <property type="match status" value="1"/>
</dbReference>
<dbReference type="PIRSF" id="PIRSF001589">
    <property type="entry name" value="Asn_synthetase_glu-h"/>
    <property type="match status" value="1"/>
</dbReference>
<dbReference type="RefSeq" id="WP_022771441.1">
    <property type="nucleotide sequence ID" value="NC_022576.1"/>
</dbReference>
<dbReference type="AlphaFoldDB" id="U5N5R7"/>
<dbReference type="InterPro" id="IPR017932">
    <property type="entry name" value="GATase_2_dom"/>
</dbReference>
<comment type="pathway">
    <text evidence="1">Amino-acid biosynthesis; L-asparagine biosynthesis; L-asparagine from L-aspartate (L-Gln route): step 1/1.</text>
</comment>
<dbReference type="NCBIfam" id="TIGR01536">
    <property type="entry name" value="asn_synth_AEB"/>
    <property type="match status" value="1"/>
</dbReference>
<evidence type="ECO:0000256" key="6">
    <source>
        <dbReference type="ARBA" id="ARBA00022962"/>
    </source>
</evidence>
<comment type="similarity">
    <text evidence="2">Belongs to the asparagine synthetase family.</text>
</comment>
<dbReference type="GO" id="GO:0005829">
    <property type="term" value="C:cytosol"/>
    <property type="evidence" value="ECO:0007669"/>
    <property type="project" value="TreeGrafter"/>
</dbReference>
<feature type="active site" description="For GATase activity" evidence="8">
    <location>
        <position position="2"/>
    </location>
</feature>
<dbReference type="KEGG" id="cbx:Cenrod_0506"/>
<protein>
    <recommendedName>
        <fullName evidence="3">asparagine synthase (glutamine-hydrolyzing)</fullName>
        <ecNumber evidence="3">6.3.5.4</ecNumber>
    </recommendedName>
</protein>
<dbReference type="CDD" id="cd01991">
    <property type="entry name" value="Asn_synthase_B_C"/>
    <property type="match status" value="1"/>
</dbReference>
<evidence type="ECO:0000256" key="7">
    <source>
        <dbReference type="ARBA" id="ARBA00048741"/>
    </source>
</evidence>
<dbReference type="EMBL" id="CP004885">
    <property type="protein sequence ID" value="AGX86620.1"/>
    <property type="molecule type" value="Genomic_DNA"/>
</dbReference>
<evidence type="ECO:0000313" key="13">
    <source>
        <dbReference type="Proteomes" id="UP000017184"/>
    </source>
</evidence>
<dbReference type="EC" id="6.3.5.4" evidence="3"/>
<keyword evidence="4 9" id="KW-0547">Nucleotide-binding</keyword>
<feature type="binding site" evidence="9">
    <location>
        <position position="101"/>
    </location>
    <ligand>
        <name>L-glutamine</name>
        <dbReference type="ChEBI" id="CHEBI:58359"/>
    </ligand>
</feature>
<keyword evidence="8" id="KW-0061">Asparagine biosynthesis</keyword>
<dbReference type="SUPFAM" id="SSF52402">
    <property type="entry name" value="Adenine nucleotide alpha hydrolases-like"/>
    <property type="match status" value="1"/>
</dbReference>
<comment type="catalytic activity">
    <reaction evidence="7">
        <text>L-aspartate + L-glutamine + ATP + H2O = L-asparagine + L-glutamate + AMP + diphosphate + H(+)</text>
        <dbReference type="Rhea" id="RHEA:12228"/>
        <dbReference type="ChEBI" id="CHEBI:15377"/>
        <dbReference type="ChEBI" id="CHEBI:15378"/>
        <dbReference type="ChEBI" id="CHEBI:29985"/>
        <dbReference type="ChEBI" id="CHEBI:29991"/>
        <dbReference type="ChEBI" id="CHEBI:30616"/>
        <dbReference type="ChEBI" id="CHEBI:33019"/>
        <dbReference type="ChEBI" id="CHEBI:58048"/>
        <dbReference type="ChEBI" id="CHEBI:58359"/>
        <dbReference type="ChEBI" id="CHEBI:456215"/>
        <dbReference type="EC" id="6.3.5.4"/>
    </reaction>
</comment>
<dbReference type="Gene3D" id="3.60.20.10">
    <property type="entry name" value="Glutamine Phosphoribosylpyrophosphate, subunit 1, domain 1"/>
    <property type="match status" value="1"/>
</dbReference>
<keyword evidence="6 8" id="KW-0315">Glutamine amidotransferase</keyword>
<sequence length="620" mass="70017">MCGIVGAGSTAPQADRAWLAPARDTLIHRGPDDAGKWWSDDGRVGLAHRRLSILDLSPLGHQPMHLAERGLSIVFNGEIYNFAELRRELESLGHHFRSHSDTEVLLAAYAQWGNECLARLNGMFTFALFDAPRQELFLARDRAGEKPLFYRLDQGVLYFASELKALLAHPNLPRRIDPDALDCYLAMGYVPGERCILAGYHKLSAAHALRFDLHSGTAKVWRYWQLPELDAAADSADETALLDELESLLEEAVGRQLVADVPVGILLSGGVDSSLVTAMAVRRSSQVRTFSIGFPGHGKLDETPHARLIARHFGTEHTELMAESTTADLLPTLAHQFDEPMVDSSMFPTWLVCHLVRQYCTVALGGDGGDELFGGYGHYSRLLWMRRRLTHVPGWLRRGVAQAAEHWLPVGLKGRNWLQGLDVDLRDGLPLIASYFDTTTRRHLMRGHAGHPLVAESIRVGRIPKQHDLLQRATRMDFENYLADDILVKVDRASMLNSLEVRAPLLDYRVIEFAYRRVPSRLKATEQEKKVLLKRLAARVLPPEFNRQRKQGFSIPLSEWLKTGPFRELFWDTLTSRNCLFDQMTVRSLLQGQDRGRGNGERLFALVQFELWSKIYRVSL</sequence>
<dbReference type="Gene3D" id="3.40.50.620">
    <property type="entry name" value="HUPs"/>
    <property type="match status" value="1"/>
</dbReference>
<accession>U5N5R7</accession>
<feature type="binding site" evidence="9">
    <location>
        <position position="266"/>
    </location>
    <ligand>
        <name>ATP</name>
        <dbReference type="ChEBI" id="CHEBI:30616"/>
    </ligand>
</feature>
<keyword evidence="13" id="KW-1185">Reference proteome</keyword>
<dbReference type="GO" id="GO:0004066">
    <property type="term" value="F:asparagine synthase (glutamine-hydrolyzing) activity"/>
    <property type="evidence" value="ECO:0007669"/>
    <property type="project" value="UniProtKB-EC"/>
</dbReference>
<evidence type="ECO:0000259" key="11">
    <source>
        <dbReference type="PROSITE" id="PS51278"/>
    </source>
</evidence>
<organism evidence="12 13">
    <name type="scientific">Candidatus Symbiobacter mobilis CR</name>
    <dbReference type="NCBI Taxonomy" id="946483"/>
    <lineage>
        <taxon>Bacteria</taxon>
        <taxon>Pseudomonadati</taxon>
        <taxon>Pseudomonadota</taxon>
        <taxon>Betaproteobacteria</taxon>
        <taxon>Burkholderiales</taxon>
        <taxon>Comamonadaceae</taxon>
    </lineage>
</organism>
<evidence type="ECO:0000256" key="4">
    <source>
        <dbReference type="ARBA" id="ARBA00022741"/>
    </source>
</evidence>